<keyword evidence="1" id="KW-0472">Membrane</keyword>
<comment type="caution">
    <text evidence="2">The sequence shown here is derived from an EMBL/GenBank/DDBJ whole genome shotgun (WGS) entry which is preliminary data.</text>
</comment>
<feature type="transmembrane region" description="Helical" evidence="1">
    <location>
        <begin position="6"/>
        <end position="25"/>
    </location>
</feature>
<accession>A0A0F8YMI9</accession>
<evidence type="ECO:0000256" key="1">
    <source>
        <dbReference type="SAM" id="Phobius"/>
    </source>
</evidence>
<keyword evidence="1" id="KW-1133">Transmembrane helix</keyword>
<protein>
    <recommendedName>
        <fullName evidence="3">ABC transmembrane type-1 domain-containing protein</fullName>
    </recommendedName>
</protein>
<name>A0A0F8YMI9_9ZZZZ</name>
<sequence>PMTSLGSLMIVPVIIVVLSFQRYLVRGLTLGAIK</sequence>
<proteinExistence type="predicted"/>
<reference evidence="2" key="1">
    <citation type="journal article" date="2015" name="Nature">
        <title>Complex archaea that bridge the gap between prokaryotes and eukaryotes.</title>
        <authorList>
            <person name="Spang A."/>
            <person name="Saw J.H."/>
            <person name="Jorgensen S.L."/>
            <person name="Zaremba-Niedzwiedzka K."/>
            <person name="Martijn J."/>
            <person name="Lind A.E."/>
            <person name="van Eijk R."/>
            <person name="Schleper C."/>
            <person name="Guy L."/>
            <person name="Ettema T.J."/>
        </authorList>
    </citation>
    <scope>NUCLEOTIDE SEQUENCE</scope>
</reference>
<dbReference type="EMBL" id="LAZR01052582">
    <property type="protein sequence ID" value="KKK82633.1"/>
    <property type="molecule type" value="Genomic_DNA"/>
</dbReference>
<feature type="non-terminal residue" evidence="2">
    <location>
        <position position="1"/>
    </location>
</feature>
<organism evidence="2">
    <name type="scientific">marine sediment metagenome</name>
    <dbReference type="NCBI Taxonomy" id="412755"/>
    <lineage>
        <taxon>unclassified sequences</taxon>
        <taxon>metagenomes</taxon>
        <taxon>ecological metagenomes</taxon>
    </lineage>
</organism>
<gene>
    <name evidence="2" type="ORF">LCGC14_2801410</name>
</gene>
<evidence type="ECO:0008006" key="3">
    <source>
        <dbReference type="Google" id="ProtNLM"/>
    </source>
</evidence>
<keyword evidence="1" id="KW-0812">Transmembrane</keyword>
<dbReference type="AlphaFoldDB" id="A0A0F8YMI9"/>
<evidence type="ECO:0000313" key="2">
    <source>
        <dbReference type="EMBL" id="KKK82633.1"/>
    </source>
</evidence>